<evidence type="ECO:0000313" key="2">
    <source>
        <dbReference type="EMBL" id="PRZ08499.1"/>
    </source>
</evidence>
<proteinExistence type="predicted"/>
<accession>A0ABX5EG67</accession>
<feature type="region of interest" description="Disordered" evidence="1">
    <location>
        <begin position="197"/>
        <end position="216"/>
    </location>
</feature>
<comment type="caution">
    <text evidence="2">The sequence shown here is derived from an EMBL/GenBank/DDBJ whole genome shotgun (WGS) entry which is preliminary data.</text>
</comment>
<protein>
    <submittedName>
        <fullName evidence="2">Uncharacterized protein</fullName>
    </submittedName>
</protein>
<dbReference type="EMBL" id="PVTX01000002">
    <property type="protein sequence ID" value="PRZ08499.1"/>
    <property type="molecule type" value="Genomic_DNA"/>
</dbReference>
<sequence>MTETVAPTHPRPPAYALILPPGFVLIPAQGDVEADVRAVVRRHYGTRLDDRTRGRIRRLERSLVATVRSARERGVVDVVLPLGVPWRAPVSLALAFAPAGPGGAPDADATTVVTRAGEARRQVVEHHDAPAPDVDLPGESPGGAVRTVHHVWTPPVPGAAVLVGTFTISGASDPELTPLVDELTELGDTMMASLRWRDVPAGRSTADDTTPERQPA</sequence>
<name>A0ABX5EG67_9MICO</name>
<organism evidence="2 3">
    <name type="scientific">Isoptericola halotolerans</name>
    <dbReference type="NCBI Taxonomy" id="300560"/>
    <lineage>
        <taxon>Bacteria</taxon>
        <taxon>Bacillati</taxon>
        <taxon>Actinomycetota</taxon>
        <taxon>Actinomycetes</taxon>
        <taxon>Micrococcales</taxon>
        <taxon>Promicromonosporaceae</taxon>
        <taxon>Isoptericola</taxon>
    </lineage>
</organism>
<reference evidence="2 3" key="1">
    <citation type="submission" date="2018-03" db="EMBL/GenBank/DDBJ databases">
        <title>Comparative analysis of microorganisms from saline springs in Andes Mountain Range, Colombia.</title>
        <authorList>
            <person name="Rubin E."/>
        </authorList>
    </citation>
    <scope>NUCLEOTIDE SEQUENCE [LARGE SCALE GENOMIC DNA]</scope>
    <source>
        <strain evidence="2 3">CG 23</strain>
    </source>
</reference>
<keyword evidence="3" id="KW-1185">Reference proteome</keyword>
<gene>
    <name evidence="2" type="ORF">BCL65_10241</name>
</gene>
<dbReference type="RefSeq" id="WP_106265299.1">
    <property type="nucleotide sequence ID" value="NZ_PVTX01000002.1"/>
</dbReference>
<dbReference type="Proteomes" id="UP000239895">
    <property type="component" value="Unassembled WGS sequence"/>
</dbReference>
<evidence type="ECO:0000256" key="1">
    <source>
        <dbReference type="SAM" id="MobiDB-lite"/>
    </source>
</evidence>
<evidence type="ECO:0000313" key="3">
    <source>
        <dbReference type="Proteomes" id="UP000239895"/>
    </source>
</evidence>